<dbReference type="EMBL" id="LAHD01000028">
    <property type="protein sequence ID" value="PHK04203.1"/>
    <property type="molecule type" value="Genomic_DNA"/>
</dbReference>
<comment type="similarity">
    <text evidence="2">Belongs to the glycosyltransferase 2 family.</text>
</comment>
<evidence type="ECO:0000256" key="1">
    <source>
        <dbReference type="ARBA" id="ARBA00004776"/>
    </source>
</evidence>
<dbReference type="RefSeq" id="WP_099068542.1">
    <property type="nucleotide sequence ID" value="NZ_LAHD01000028.1"/>
</dbReference>
<keyword evidence="3" id="KW-0328">Glycosyltransferase</keyword>
<accession>A0A9Q6ELS3</accession>
<dbReference type="GO" id="GO:0016757">
    <property type="term" value="F:glycosyltransferase activity"/>
    <property type="evidence" value="ECO:0007669"/>
    <property type="project" value="UniProtKB-KW"/>
</dbReference>
<dbReference type="GeneID" id="57094197"/>
<dbReference type="InterPro" id="IPR001173">
    <property type="entry name" value="Glyco_trans_2-like"/>
</dbReference>
<keyword evidence="4 6" id="KW-0808">Transferase</keyword>
<comment type="pathway">
    <text evidence="1">Cell wall biogenesis; cell wall polysaccharide biosynthesis.</text>
</comment>
<evidence type="ECO:0000259" key="5">
    <source>
        <dbReference type="Pfam" id="PF00535"/>
    </source>
</evidence>
<dbReference type="PANTHER" id="PTHR43179:SF12">
    <property type="entry name" value="GALACTOFURANOSYLTRANSFERASE GLFT2"/>
    <property type="match status" value="1"/>
</dbReference>
<organism evidence="6 7">
    <name type="scientific">Nostoc linckia z8</name>
    <dbReference type="NCBI Taxonomy" id="1628746"/>
    <lineage>
        <taxon>Bacteria</taxon>
        <taxon>Bacillati</taxon>
        <taxon>Cyanobacteriota</taxon>
        <taxon>Cyanophyceae</taxon>
        <taxon>Nostocales</taxon>
        <taxon>Nostocaceae</taxon>
        <taxon>Nostoc</taxon>
    </lineage>
</organism>
<comment type="caution">
    <text evidence="6">The sequence shown here is derived from an EMBL/GenBank/DDBJ whole genome shotgun (WGS) entry which is preliminary data.</text>
</comment>
<dbReference type="Proteomes" id="UP000222310">
    <property type="component" value="Unassembled WGS sequence"/>
</dbReference>
<dbReference type="SUPFAM" id="SSF53448">
    <property type="entry name" value="Nucleotide-diphospho-sugar transferases"/>
    <property type="match status" value="1"/>
</dbReference>
<dbReference type="Pfam" id="PF00535">
    <property type="entry name" value="Glycos_transf_2"/>
    <property type="match status" value="1"/>
</dbReference>
<feature type="domain" description="Glycosyltransferase 2-like" evidence="5">
    <location>
        <begin position="7"/>
        <end position="130"/>
    </location>
</feature>
<dbReference type="AlphaFoldDB" id="A0A9Q6ELS3"/>
<protein>
    <submittedName>
        <fullName evidence="6">Glycosyl transferase</fullName>
    </submittedName>
</protein>
<evidence type="ECO:0000256" key="3">
    <source>
        <dbReference type="ARBA" id="ARBA00022676"/>
    </source>
</evidence>
<dbReference type="InterPro" id="IPR029044">
    <property type="entry name" value="Nucleotide-diphossugar_trans"/>
</dbReference>
<sequence>MIYFLTVNYYCENLISKLINSIQKTSNIDYKVIIINNSPDDRSIDNLKTESVLIFDAGANLGFGCACNLGLKWIYIQDPQAYVWIINPDAYFTENTLDKIQPFFELHPEISILGTFISTPKNQVWFAGGRFIPTNGAIITEKKVKNIDADYVNCDWISGCSLILNLNNFSECPYFDSDYFLYYEDVDFCLRYKNQGHVIGINNNFVVWHEVSSITNRNIFKKFRNATYSYLLTMDKHTNKFIFTIRLIFQIFKSTLVILIKPKAGLGKFYGICDYVIKKQNK</sequence>
<proteinExistence type="inferred from homology"/>
<evidence type="ECO:0000256" key="2">
    <source>
        <dbReference type="ARBA" id="ARBA00006739"/>
    </source>
</evidence>
<gene>
    <name evidence="6" type="ORF">VF08_12330</name>
</gene>
<reference evidence="6 7" key="1">
    <citation type="submission" date="2015-02" db="EMBL/GenBank/DDBJ databases">
        <title>Nostoc linckia genome annotation.</title>
        <authorList>
            <person name="Zhou Z."/>
        </authorList>
    </citation>
    <scope>NUCLEOTIDE SEQUENCE [LARGE SCALE GENOMIC DNA]</scope>
    <source>
        <strain evidence="7">z8</strain>
    </source>
</reference>
<name>A0A9Q6ELS3_NOSLI</name>
<evidence type="ECO:0000313" key="7">
    <source>
        <dbReference type="Proteomes" id="UP000222310"/>
    </source>
</evidence>
<dbReference type="Gene3D" id="3.90.550.10">
    <property type="entry name" value="Spore Coat Polysaccharide Biosynthesis Protein SpsA, Chain A"/>
    <property type="match status" value="1"/>
</dbReference>
<dbReference type="PANTHER" id="PTHR43179">
    <property type="entry name" value="RHAMNOSYLTRANSFERASE WBBL"/>
    <property type="match status" value="1"/>
</dbReference>
<evidence type="ECO:0000313" key="6">
    <source>
        <dbReference type="EMBL" id="PHK04203.1"/>
    </source>
</evidence>
<evidence type="ECO:0000256" key="4">
    <source>
        <dbReference type="ARBA" id="ARBA00022679"/>
    </source>
</evidence>